<name>A0AAJ0G5P2_9PEZI</name>
<protein>
    <submittedName>
        <fullName evidence="2">Uncharacterized protein</fullName>
    </submittedName>
</protein>
<feature type="compositionally biased region" description="Polar residues" evidence="1">
    <location>
        <begin position="183"/>
        <end position="195"/>
    </location>
</feature>
<dbReference type="EMBL" id="JAWDJX010000050">
    <property type="protein sequence ID" value="KAK3048345.1"/>
    <property type="molecule type" value="Genomic_DNA"/>
</dbReference>
<keyword evidence="3" id="KW-1185">Reference proteome</keyword>
<feature type="compositionally biased region" description="Basic residues" evidence="1">
    <location>
        <begin position="205"/>
        <end position="214"/>
    </location>
</feature>
<dbReference type="Proteomes" id="UP001271007">
    <property type="component" value="Unassembled WGS sequence"/>
</dbReference>
<evidence type="ECO:0000313" key="2">
    <source>
        <dbReference type="EMBL" id="KAK3048345.1"/>
    </source>
</evidence>
<dbReference type="AlphaFoldDB" id="A0AAJ0G5P2"/>
<gene>
    <name evidence="2" type="ORF">LTR09_010338</name>
</gene>
<feature type="compositionally biased region" description="Polar residues" evidence="1">
    <location>
        <begin position="344"/>
        <end position="357"/>
    </location>
</feature>
<comment type="caution">
    <text evidence="2">The sequence shown here is derived from an EMBL/GenBank/DDBJ whole genome shotgun (WGS) entry which is preliminary data.</text>
</comment>
<proteinExistence type="predicted"/>
<feature type="region of interest" description="Disordered" evidence="1">
    <location>
        <begin position="1"/>
        <end position="221"/>
    </location>
</feature>
<feature type="compositionally biased region" description="Basic and acidic residues" evidence="1">
    <location>
        <begin position="77"/>
        <end position="86"/>
    </location>
</feature>
<feature type="region of interest" description="Disordered" evidence="1">
    <location>
        <begin position="302"/>
        <end position="389"/>
    </location>
</feature>
<feature type="compositionally biased region" description="Polar residues" evidence="1">
    <location>
        <begin position="49"/>
        <end position="62"/>
    </location>
</feature>
<feature type="compositionally biased region" description="Polar residues" evidence="1">
    <location>
        <begin position="1"/>
        <end position="14"/>
    </location>
</feature>
<reference evidence="2" key="1">
    <citation type="submission" date="2023-04" db="EMBL/GenBank/DDBJ databases">
        <title>Black Yeasts Isolated from many extreme environments.</title>
        <authorList>
            <person name="Coleine C."/>
            <person name="Stajich J.E."/>
            <person name="Selbmann L."/>
        </authorList>
    </citation>
    <scope>NUCLEOTIDE SEQUENCE</scope>
    <source>
        <strain evidence="2">CCFEE 5312</strain>
    </source>
</reference>
<evidence type="ECO:0000256" key="1">
    <source>
        <dbReference type="SAM" id="MobiDB-lite"/>
    </source>
</evidence>
<feature type="compositionally biased region" description="Acidic residues" evidence="1">
    <location>
        <begin position="321"/>
        <end position="332"/>
    </location>
</feature>
<accession>A0AAJ0G5P2</accession>
<sequence length="389" mass="44253">MRCDNRTLSPTTPQELRDFLRKPNKRSTSVSAEYEMDVLPRRSKRIRSQRTPDATPLQSSSNPPEPPGDSLRRSKRAKLESSKNESKVPPPQSSPSDRKEPTLPGWIFSPRFRKVPPPHSSTNLPGPGGTQEICSMPTVLDPELSQPRSEMPPPQSSTSLPAPGGTQEICSLPTVLDPELSQHKSNVPPLQSASNPPEPCSSARRPIKPLRRHARPETKSNIRTYQLEPVYPHIKYMKPLQADSTTRKQCRRRVRDDKAWIFDEHPVVDFRNESVFLDEDDDEHPLETWASWQLRKAHRMGRDEWANRESAAPEMVKDDEREGDEGNGEEKEDSLPKGEGIESGQAQWPESRSTVQPSEEGERTLSQTKWEDIQYGQAKWPETGRSKRW</sequence>
<organism evidence="2 3">
    <name type="scientific">Extremus antarcticus</name>
    <dbReference type="NCBI Taxonomy" id="702011"/>
    <lineage>
        <taxon>Eukaryota</taxon>
        <taxon>Fungi</taxon>
        <taxon>Dikarya</taxon>
        <taxon>Ascomycota</taxon>
        <taxon>Pezizomycotina</taxon>
        <taxon>Dothideomycetes</taxon>
        <taxon>Dothideomycetidae</taxon>
        <taxon>Mycosphaerellales</taxon>
        <taxon>Extremaceae</taxon>
        <taxon>Extremus</taxon>
    </lineage>
</organism>
<evidence type="ECO:0000313" key="3">
    <source>
        <dbReference type="Proteomes" id="UP001271007"/>
    </source>
</evidence>